<dbReference type="AlphaFoldDB" id="A0A8S0WWW9"/>
<protein>
    <submittedName>
        <fullName evidence="1">Uncharacterized protein</fullName>
    </submittedName>
</protein>
<reference evidence="1 2" key="1">
    <citation type="submission" date="2020-01" db="EMBL/GenBank/DDBJ databases">
        <authorList>
            <person name="Gupta K D."/>
        </authorList>
    </citation>
    <scope>NUCLEOTIDE SEQUENCE [LARGE SCALE GENOMIC DNA]</scope>
</reference>
<dbReference type="OrthoDB" id="10361653at2759"/>
<dbReference type="EMBL" id="CACVBS010000063">
    <property type="protein sequence ID" value="CAA7267786.1"/>
    <property type="molecule type" value="Genomic_DNA"/>
</dbReference>
<accession>A0A8S0WWW9</accession>
<sequence>MMLAWSNNKKAGAVTLSSNQQFFNKSKKTWLIDMIFDLNDEAPLVKGRHRGHINFGSGLTSFTMENSIMQTYTGTGEGIDLNTFLNQTPLLPRAAHTSCAAC</sequence>
<keyword evidence="2" id="KW-1185">Reference proteome</keyword>
<dbReference type="Proteomes" id="UP000467700">
    <property type="component" value="Unassembled WGS sequence"/>
</dbReference>
<organism evidence="1 2">
    <name type="scientific">Cyclocybe aegerita</name>
    <name type="common">Black poplar mushroom</name>
    <name type="synonym">Agrocybe aegerita</name>
    <dbReference type="NCBI Taxonomy" id="1973307"/>
    <lineage>
        <taxon>Eukaryota</taxon>
        <taxon>Fungi</taxon>
        <taxon>Dikarya</taxon>
        <taxon>Basidiomycota</taxon>
        <taxon>Agaricomycotina</taxon>
        <taxon>Agaricomycetes</taxon>
        <taxon>Agaricomycetidae</taxon>
        <taxon>Agaricales</taxon>
        <taxon>Agaricineae</taxon>
        <taxon>Bolbitiaceae</taxon>
        <taxon>Cyclocybe</taxon>
    </lineage>
</organism>
<gene>
    <name evidence="1" type="ORF">AAE3_LOCUS10027</name>
</gene>
<evidence type="ECO:0000313" key="1">
    <source>
        <dbReference type="EMBL" id="CAA7267786.1"/>
    </source>
</evidence>
<comment type="caution">
    <text evidence="1">The sequence shown here is derived from an EMBL/GenBank/DDBJ whole genome shotgun (WGS) entry which is preliminary data.</text>
</comment>
<name>A0A8S0WWW9_CYCAE</name>
<proteinExistence type="predicted"/>
<evidence type="ECO:0000313" key="2">
    <source>
        <dbReference type="Proteomes" id="UP000467700"/>
    </source>
</evidence>